<keyword evidence="2" id="KW-1185">Reference proteome</keyword>
<dbReference type="AlphaFoldDB" id="A0A8S1RPI7"/>
<accession>A0A8S1RPI7</accession>
<evidence type="ECO:0000313" key="2">
    <source>
        <dbReference type="Proteomes" id="UP000692954"/>
    </source>
</evidence>
<dbReference type="PANTHER" id="PTHR33706">
    <property type="entry name" value="MORN VARIANT REPEAT PROTEIN"/>
    <property type="match status" value="1"/>
</dbReference>
<protein>
    <recommendedName>
        <fullName evidence="3">MORN repeat protein</fullName>
    </recommendedName>
</protein>
<comment type="caution">
    <text evidence="1">The sequence shown here is derived from an EMBL/GenBank/DDBJ whole genome shotgun (WGS) entry which is preliminary data.</text>
</comment>
<evidence type="ECO:0000313" key="1">
    <source>
        <dbReference type="EMBL" id="CAD8129090.1"/>
    </source>
</evidence>
<dbReference type="PANTHER" id="PTHR33706:SF1">
    <property type="entry name" value="TPR REPEAT PROTEIN"/>
    <property type="match status" value="1"/>
</dbReference>
<evidence type="ECO:0008006" key="3">
    <source>
        <dbReference type="Google" id="ProtNLM"/>
    </source>
</evidence>
<sequence length="121" mass="14810">MYCKENEQKYRQIGGGSYDKEGNQIKIGNWVELDENCQVTYKGEYNIKGMKVSRWDIMYCEYNKLEYKQMQIQYKKKKYIEVVDHMIRKEIRQRLEYGLIWMNGFLHHYKSFIKVNIICLV</sequence>
<dbReference type="Proteomes" id="UP000692954">
    <property type="component" value="Unassembled WGS sequence"/>
</dbReference>
<gene>
    <name evidence="1" type="ORF">PSON_ATCC_30995.1.T2070011</name>
</gene>
<name>A0A8S1RPI7_9CILI</name>
<organism evidence="1 2">
    <name type="scientific">Paramecium sonneborni</name>
    <dbReference type="NCBI Taxonomy" id="65129"/>
    <lineage>
        <taxon>Eukaryota</taxon>
        <taxon>Sar</taxon>
        <taxon>Alveolata</taxon>
        <taxon>Ciliophora</taxon>
        <taxon>Intramacronucleata</taxon>
        <taxon>Oligohymenophorea</taxon>
        <taxon>Peniculida</taxon>
        <taxon>Parameciidae</taxon>
        <taxon>Paramecium</taxon>
    </lineage>
</organism>
<proteinExistence type="predicted"/>
<dbReference type="EMBL" id="CAJJDN010000207">
    <property type="protein sequence ID" value="CAD8129090.1"/>
    <property type="molecule type" value="Genomic_DNA"/>
</dbReference>
<reference evidence="1" key="1">
    <citation type="submission" date="2021-01" db="EMBL/GenBank/DDBJ databases">
        <authorList>
            <consortium name="Genoscope - CEA"/>
            <person name="William W."/>
        </authorList>
    </citation>
    <scope>NUCLEOTIDE SEQUENCE</scope>
</reference>